<dbReference type="PANTHER" id="PTHR47338:SF23">
    <property type="entry name" value="ZN(II)2CYS6 TRANSCRIPTION FACTOR (EUROFUNG)"/>
    <property type="match status" value="1"/>
</dbReference>
<keyword evidence="10" id="KW-1185">Reference proteome</keyword>
<comment type="subcellular location">
    <subcellularLocation>
        <location evidence="1">Nucleus</location>
    </subcellularLocation>
</comment>
<dbReference type="InterPro" id="IPR007219">
    <property type="entry name" value="XnlR_reg_dom"/>
</dbReference>
<dbReference type="GO" id="GO:0000981">
    <property type="term" value="F:DNA-binding transcription factor activity, RNA polymerase II-specific"/>
    <property type="evidence" value="ECO:0007669"/>
    <property type="project" value="InterPro"/>
</dbReference>
<dbReference type="KEGG" id="amus:LMH87_008476"/>
<evidence type="ECO:0000256" key="6">
    <source>
        <dbReference type="SAM" id="Coils"/>
    </source>
</evidence>
<organism evidence="9 10">
    <name type="scientific">Akanthomyces muscarius</name>
    <name type="common">Entomopathogenic fungus</name>
    <name type="synonym">Lecanicillium muscarium</name>
    <dbReference type="NCBI Taxonomy" id="2231603"/>
    <lineage>
        <taxon>Eukaryota</taxon>
        <taxon>Fungi</taxon>
        <taxon>Dikarya</taxon>
        <taxon>Ascomycota</taxon>
        <taxon>Pezizomycotina</taxon>
        <taxon>Sordariomycetes</taxon>
        <taxon>Hypocreomycetidae</taxon>
        <taxon>Hypocreales</taxon>
        <taxon>Cordycipitaceae</taxon>
        <taxon>Akanthomyces</taxon>
    </lineage>
</organism>
<feature type="coiled-coil region" evidence="6">
    <location>
        <begin position="30"/>
        <end position="57"/>
    </location>
</feature>
<sequence>MPVCANCKRLDVSCEYIQHKNKPGMRSGIVDRLTRRIEELEQKLHDEENSKKRSLDVSPACQSVQGKAALNTAQTPEMSADLRGLSTQIQNLSSNIEKIFSETELEETIEYAMTKVILASNTTVSVESLQSLIVVAFTLLVNGEHAKAWPIIGSLTRSIEYLQLSVEEREQEAHTALLSPYLLPLSKDWVEEEERRRVFWNVFILDRICSATAGYRVALTGDNTWRRLPLCGTLWNTENFAVSPYLGIWDKSTGKIDSSIAFLPQHYPSPEQSTTVSTDCAEGINLDTVGAFAYYIEALESLTRVDLYFLRQKVDFRNREELSSWLTRFKELDMRLVHWKMFLPTKWKDPEVPPEETGRLDPNMTLAHITHNTSTILLHQRIGYPEEQLVNVKLPTFFSAETCRLAAGEIANIARKYLASSSQLMPLSPQFCFCLCISGRALLVHSQYYGPKLDSNFWVLVEALDEAARRCHNSSQRGPSLAKLFADQLRQVHNQLKENPDSKIHLFDSFGGAHKQSTRQSQGAAACFPAQRLGDASLSFGDTSKRKQNFLQGNRAEHTPLLNLPSPACPTSNSVENKDRAEPTARPKSSSNFTKPPPPMECGPLTEDSLSGILEELGDAAFMDMDRVISFLDLEYS</sequence>
<dbReference type="GO" id="GO:0005634">
    <property type="term" value="C:nucleus"/>
    <property type="evidence" value="ECO:0007669"/>
    <property type="project" value="UniProtKB-SubCell"/>
</dbReference>
<evidence type="ECO:0000256" key="5">
    <source>
        <dbReference type="ARBA" id="ARBA00023242"/>
    </source>
</evidence>
<feature type="compositionally biased region" description="Basic and acidic residues" evidence="7">
    <location>
        <begin position="576"/>
        <end position="585"/>
    </location>
</feature>
<dbReference type="InterPro" id="IPR036864">
    <property type="entry name" value="Zn2-C6_fun-type_DNA-bd_sf"/>
</dbReference>
<name>A0A9W8QJR4_AKAMU</name>
<evidence type="ECO:0000256" key="4">
    <source>
        <dbReference type="ARBA" id="ARBA00023163"/>
    </source>
</evidence>
<accession>A0A9W8QJR4</accession>
<evidence type="ECO:0000259" key="8">
    <source>
        <dbReference type="SMART" id="SM00906"/>
    </source>
</evidence>
<dbReference type="Gene3D" id="4.10.240.10">
    <property type="entry name" value="Zn(2)-C6 fungal-type DNA-binding domain"/>
    <property type="match status" value="1"/>
</dbReference>
<feature type="region of interest" description="Disordered" evidence="7">
    <location>
        <begin position="557"/>
        <end position="606"/>
    </location>
</feature>
<feature type="domain" description="Xylanolytic transcriptional activator regulatory" evidence="8">
    <location>
        <begin position="148"/>
        <end position="235"/>
    </location>
</feature>
<gene>
    <name evidence="9" type="ORF">LMH87_008476</name>
</gene>
<dbReference type="GO" id="GO:0003677">
    <property type="term" value="F:DNA binding"/>
    <property type="evidence" value="ECO:0007669"/>
    <property type="project" value="InterPro"/>
</dbReference>
<dbReference type="EMBL" id="JAJHUN010000006">
    <property type="protein sequence ID" value="KAJ4157920.1"/>
    <property type="molecule type" value="Genomic_DNA"/>
</dbReference>
<evidence type="ECO:0000256" key="3">
    <source>
        <dbReference type="ARBA" id="ARBA00023015"/>
    </source>
</evidence>
<keyword evidence="6" id="KW-0175">Coiled coil</keyword>
<reference evidence="9" key="1">
    <citation type="journal article" date="2023" name="Access Microbiol">
        <title>De-novo genome assembly for Akanthomyces muscarius, a biocontrol agent of insect agricultural pests.</title>
        <authorList>
            <person name="Erdos Z."/>
            <person name="Studholme D.J."/>
            <person name="Raymond B."/>
            <person name="Sharma M."/>
        </authorList>
    </citation>
    <scope>NUCLEOTIDE SEQUENCE</scope>
    <source>
        <strain evidence="9">Ve6</strain>
    </source>
</reference>
<evidence type="ECO:0000256" key="2">
    <source>
        <dbReference type="ARBA" id="ARBA00022723"/>
    </source>
</evidence>
<keyword evidence="3" id="KW-0805">Transcription regulation</keyword>
<evidence type="ECO:0000313" key="9">
    <source>
        <dbReference type="EMBL" id="KAJ4157920.1"/>
    </source>
</evidence>
<keyword evidence="4" id="KW-0804">Transcription</keyword>
<dbReference type="CDD" id="cd12148">
    <property type="entry name" value="fungal_TF_MHR"/>
    <property type="match status" value="1"/>
</dbReference>
<dbReference type="Proteomes" id="UP001144673">
    <property type="component" value="Unassembled WGS sequence"/>
</dbReference>
<evidence type="ECO:0000313" key="10">
    <source>
        <dbReference type="Proteomes" id="UP001144673"/>
    </source>
</evidence>
<dbReference type="GO" id="GO:0006351">
    <property type="term" value="P:DNA-templated transcription"/>
    <property type="evidence" value="ECO:0007669"/>
    <property type="project" value="InterPro"/>
</dbReference>
<evidence type="ECO:0000256" key="1">
    <source>
        <dbReference type="ARBA" id="ARBA00004123"/>
    </source>
</evidence>
<dbReference type="PANTHER" id="PTHR47338">
    <property type="entry name" value="ZN(II)2CYS6 TRANSCRIPTION FACTOR (EUROFUNG)-RELATED"/>
    <property type="match status" value="1"/>
</dbReference>
<keyword evidence="5" id="KW-0539">Nucleus</keyword>
<dbReference type="Pfam" id="PF04082">
    <property type="entry name" value="Fungal_trans"/>
    <property type="match status" value="1"/>
</dbReference>
<keyword evidence="2" id="KW-0479">Metal-binding</keyword>
<protein>
    <recommendedName>
        <fullName evidence="8">Xylanolytic transcriptional activator regulatory domain-containing protein</fullName>
    </recommendedName>
</protein>
<dbReference type="AlphaFoldDB" id="A0A9W8QJR4"/>
<dbReference type="GeneID" id="80895635"/>
<dbReference type="InterPro" id="IPR050815">
    <property type="entry name" value="TF_fung"/>
</dbReference>
<dbReference type="GO" id="GO:0008270">
    <property type="term" value="F:zinc ion binding"/>
    <property type="evidence" value="ECO:0007669"/>
    <property type="project" value="InterPro"/>
</dbReference>
<dbReference type="SMART" id="SM00906">
    <property type="entry name" value="Fungal_trans"/>
    <property type="match status" value="1"/>
</dbReference>
<comment type="caution">
    <text evidence="9">The sequence shown here is derived from an EMBL/GenBank/DDBJ whole genome shotgun (WGS) entry which is preliminary data.</text>
</comment>
<evidence type="ECO:0000256" key="7">
    <source>
        <dbReference type="SAM" id="MobiDB-lite"/>
    </source>
</evidence>
<dbReference type="RefSeq" id="XP_056056287.1">
    <property type="nucleotide sequence ID" value="XM_056201646.1"/>
</dbReference>
<proteinExistence type="predicted"/>